<comment type="caution">
    <text evidence="1">The sequence shown here is derived from an EMBL/GenBank/DDBJ whole genome shotgun (WGS) entry which is preliminary data.</text>
</comment>
<dbReference type="EMBL" id="BGZK01000346">
    <property type="protein sequence ID" value="GBP38307.1"/>
    <property type="molecule type" value="Genomic_DNA"/>
</dbReference>
<organism evidence="1 2">
    <name type="scientific">Eumeta variegata</name>
    <name type="common">Bagworm moth</name>
    <name type="synonym">Eumeta japonica</name>
    <dbReference type="NCBI Taxonomy" id="151549"/>
    <lineage>
        <taxon>Eukaryota</taxon>
        <taxon>Metazoa</taxon>
        <taxon>Ecdysozoa</taxon>
        <taxon>Arthropoda</taxon>
        <taxon>Hexapoda</taxon>
        <taxon>Insecta</taxon>
        <taxon>Pterygota</taxon>
        <taxon>Neoptera</taxon>
        <taxon>Endopterygota</taxon>
        <taxon>Lepidoptera</taxon>
        <taxon>Glossata</taxon>
        <taxon>Ditrysia</taxon>
        <taxon>Tineoidea</taxon>
        <taxon>Psychidae</taxon>
        <taxon>Oiketicinae</taxon>
        <taxon>Eumeta</taxon>
    </lineage>
</organism>
<keyword evidence="2" id="KW-1185">Reference proteome</keyword>
<proteinExistence type="predicted"/>
<protein>
    <submittedName>
        <fullName evidence="1">Uncharacterized protein</fullName>
    </submittedName>
</protein>
<sequence length="112" mass="12577">MCKRLLRNYRAPFNHKQSPLAPRRPPDEWSESTSLCLNEQAFNLGETVGRLRVSDLERSKKFPITLVSNAMTASVYLRFHAFSTGKGGERVYNLAYVKNSLVSSSVVKTGTP</sequence>
<dbReference type="AlphaFoldDB" id="A0A4C1VJ36"/>
<dbReference type="Proteomes" id="UP000299102">
    <property type="component" value="Unassembled WGS sequence"/>
</dbReference>
<gene>
    <name evidence="1" type="ORF">EVAR_29251_1</name>
</gene>
<reference evidence="1 2" key="1">
    <citation type="journal article" date="2019" name="Commun. Biol.">
        <title>The bagworm genome reveals a unique fibroin gene that provides high tensile strength.</title>
        <authorList>
            <person name="Kono N."/>
            <person name="Nakamura H."/>
            <person name="Ohtoshi R."/>
            <person name="Tomita M."/>
            <person name="Numata K."/>
            <person name="Arakawa K."/>
        </authorList>
    </citation>
    <scope>NUCLEOTIDE SEQUENCE [LARGE SCALE GENOMIC DNA]</scope>
</reference>
<name>A0A4C1VJ36_EUMVA</name>
<accession>A0A4C1VJ36</accession>
<evidence type="ECO:0000313" key="2">
    <source>
        <dbReference type="Proteomes" id="UP000299102"/>
    </source>
</evidence>
<evidence type="ECO:0000313" key="1">
    <source>
        <dbReference type="EMBL" id="GBP38307.1"/>
    </source>
</evidence>